<reference evidence="1" key="1">
    <citation type="journal article" date="2019" name="Microbiol. Resour. Announc.">
        <title>Complete Genome Sequence of Rubrobacter xylanophilus Strain AA3-22, Isolated from Arima Onsen in Japan.</title>
        <authorList>
            <person name="Tomariguchi N."/>
            <person name="Miyazaki K."/>
        </authorList>
    </citation>
    <scope>NUCLEOTIDE SEQUENCE [LARGE SCALE GENOMIC DNA]</scope>
    <source>
        <strain evidence="1">AA3-22</strain>
    </source>
</reference>
<dbReference type="AlphaFoldDB" id="A0A510HGH5"/>
<evidence type="ECO:0000313" key="1">
    <source>
        <dbReference type="EMBL" id="BBL78345.1"/>
    </source>
</evidence>
<keyword evidence="2" id="KW-1185">Reference proteome</keyword>
<dbReference type="Proteomes" id="UP000318065">
    <property type="component" value="Chromosome"/>
</dbReference>
<gene>
    <name evidence="1" type="ORF">RxyAA322_01990</name>
</gene>
<organism evidence="1 2">
    <name type="scientific">Rubrobacter xylanophilus</name>
    <dbReference type="NCBI Taxonomy" id="49319"/>
    <lineage>
        <taxon>Bacteria</taxon>
        <taxon>Bacillati</taxon>
        <taxon>Actinomycetota</taxon>
        <taxon>Rubrobacteria</taxon>
        <taxon>Rubrobacterales</taxon>
        <taxon>Rubrobacteraceae</taxon>
        <taxon>Rubrobacter</taxon>
    </lineage>
</organism>
<evidence type="ECO:0000313" key="2">
    <source>
        <dbReference type="Proteomes" id="UP000318065"/>
    </source>
</evidence>
<proteinExistence type="predicted"/>
<protein>
    <submittedName>
        <fullName evidence="1">Uncharacterized protein</fullName>
    </submittedName>
</protein>
<accession>A0A510HGH5</accession>
<dbReference type="EMBL" id="AP019791">
    <property type="protein sequence ID" value="BBL78345.1"/>
    <property type="molecule type" value="Genomic_DNA"/>
</dbReference>
<name>A0A510HGH5_9ACTN</name>
<sequence length="174" mass="20133">MRFGELSGKDLEVLRREITEYYQTYYAELRSRLQDHELAIPSRAVPEHLKGYRRVVTVMGQDGLVVTHWPNAWGDEFEFHLSPGKPVRELVAEECAGERVVDYAPGTDFGIREMTEPLRLVMEGREVWRAPWTRLEVSSRLDAWRDTGRARRAALEDLVRYVGLSEELLSEGRA</sequence>